<evidence type="ECO:0000256" key="1">
    <source>
        <dbReference type="PROSITE-ProRule" id="PRU00047"/>
    </source>
</evidence>
<dbReference type="InterPro" id="IPR001878">
    <property type="entry name" value="Znf_CCHC"/>
</dbReference>
<feature type="region of interest" description="Disordered" evidence="2">
    <location>
        <begin position="277"/>
        <end position="300"/>
    </location>
</feature>
<dbReference type="PANTHER" id="PTHR15503">
    <property type="entry name" value="LDOC1 RELATED"/>
    <property type="match status" value="1"/>
</dbReference>
<accession>A0A0B7NCU1</accession>
<dbReference type="CDD" id="cd00303">
    <property type="entry name" value="retropepsin_like"/>
    <property type="match status" value="1"/>
</dbReference>
<sequence length="828" mass="93842">MNTLTDEQMDGLNRLVEQFSALQESIPTQFENIAESLQQTNLKIDSLEEKTLSQVASHINQAKQQTAHQMKLIDTEIKNIQKEFTMLKADRISRSPVPQVSTPTKVRNPVTFFGKRDQCSAFFTQLALVFSVNATSFPDDKSKVIYAITNMGGIALKYFQPYLTNLDTNINLPEVITNYQVFKKTVIEAFGDSNPAVNAETMLRNLKHVGPVSIYATEFRQISMDLTWNDSTLMAQFKLQLKDFIVRELARRPECHTLDELIKASIEIENVFTSTRQPRTQTKYTSTSNHPNFNRERGEPMDVSSLNVFTDRKKKLTAEERNHRRINKLCMYCGRDGHYLASCPEKNGQSMVSTVLLDGHNNPISLYEDANEQTNLVIANDSDIHINYTAAEHPLDRQYNRFRRQQDQKNTENEIPVAGPPRVHFVATSVTQNHLLVLPITLTLGHTTLDSFALIDSGASTNFISEELAATYIGDHNASVPPVKYRLANGDAGVSSGATLATLNIVGTYHQEYISLRHLRASPFPVILGASWLRRHDPVIHWRAGIVGLTCLFRDCSAYEHGEITRAAPQPFRGVNCRQSTQGPEQQFHSHEQQATNFIEIPDSDSEADYTTQSSPYTSSDQDQRFSNSPSYDPAEHDGYYYYRSECAVEAQQLAMDTDAAENVPIQGDSVQVNVVDSNSPGLDDDEQLNNTLRNLDRDWQWYHNGIPNENQVDSPPNAYHYPDLVTFSPNPYFTLTDPNYAADEQINDFYLFEEQYLCCSISDVDQGKELGEKVPQIPDKYKEFEAVFSKTVADQLPPHRQYDHTIPLKPDTEVPYGKPCQRIYRTI</sequence>
<feature type="compositionally biased region" description="Polar residues" evidence="2">
    <location>
        <begin position="609"/>
        <end position="631"/>
    </location>
</feature>
<dbReference type="Gene3D" id="2.40.70.10">
    <property type="entry name" value="Acid Proteases"/>
    <property type="match status" value="1"/>
</dbReference>
<dbReference type="GO" id="GO:0008270">
    <property type="term" value="F:zinc ion binding"/>
    <property type="evidence" value="ECO:0007669"/>
    <property type="project" value="UniProtKB-KW"/>
</dbReference>
<evidence type="ECO:0000313" key="5">
    <source>
        <dbReference type="Proteomes" id="UP000054107"/>
    </source>
</evidence>
<dbReference type="PANTHER" id="PTHR15503:SF22">
    <property type="entry name" value="TRANSPOSON TY3-I GAG POLYPROTEIN"/>
    <property type="match status" value="1"/>
</dbReference>
<dbReference type="STRING" id="35722.A0A0B7NCU1"/>
<evidence type="ECO:0000259" key="3">
    <source>
        <dbReference type="PROSITE" id="PS50158"/>
    </source>
</evidence>
<dbReference type="SUPFAM" id="SSF57756">
    <property type="entry name" value="Retrovirus zinc finger-like domains"/>
    <property type="match status" value="1"/>
</dbReference>
<dbReference type="PROSITE" id="PS50158">
    <property type="entry name" value="ZF_CCHC"/>
    <property type="match status" value="1"/>
</dbReference>
<dbReference type="InterPro" id="IPR021109">
    <property type="entry name" value="Peptidase_aspartic_dom_sf"/>
</dbReference>
<keyword evidence="1" id="KW-0863">Zinc-finger</keyword>
<evidence type="ECO:0000256" key="2">
    <source>
        <dbReference type="SAM" id="MobiDB-lite"/>
    </source>
</evidence>
<organism evidence="4 5">
    <name type="scientific">Parasitella parasitica</name>
    <dbReference type="NCBI Taxonomy" id="35722"/>
    <lineage>
        <taxon>Eukaryota</taxon>
        <taxon>Fungi</taxon>
        <taxon>Fungi incertae sedis</taxon>
        <taxon>Mucoromycota</taxon>
        <taxon>Mucoromycotina</taxon>
        <taxon>Mucoromycetes</taxon>
        <taxon>Mucorales</taxon>
        <taxon>Mucorineae</taxon>
        <taxon>Mucoraceae</taxon>
        <taxon>Parasitella</taxon>
    </lineage>
</organism>
<evidence type="ECO:0000313" key="4">
    <source>
        <dbReference type="EMBL" id="CEP15286.1"/>
    </source>
</evidence>
<dbReference type="InterPro" id="IPR036875">
    <property type="entry name" value="Znf_CCHC_sf"/>
</dbReference>
<feature type="compositionally biased region" description="Polar residues" evidence="2">
    <location>
        <begin position="277"/>
        <end position="292"/>
    </location>
</feature>
<protein>
    <recommendedName>
        <fullName evidence="3">CCHC-type domain-containing protein</fullName>
    </recommendedName>
</protein>
<dbReference type="OrthoDB" id="2432520at2759"/>
<dbReference type="Proteomes" id="UP000054107">
    <property type="component" value="Unassembled WGS sequence"/>
</dbReference>
<feature type="domain" description="CCHC-type" evidence="3">
    <location>
        <begin position="330"/>
        <end position="345"/>
    </location>
</feature>
<dbReference type="EMBL" id="LN732068">
    <property type="protein sequence ID" value="CEP15286.1"/>
    <property type="molecule type" value="Genomic_DNA"/>
</dbReference>
<dbReference type="InterPro" id="IPR032567">
    <property type="entry name" value="RTL1-rel"/>
</dbReference>
<keyword evidence="1" id="KW-0479">Metal-binding</keyword>
<name>A0A0B7NCU1_9FUNG</name>
<dbReference type="GO" id="GO:0003676">
    <property type="term" value="F:nucleic acid binding"/>
    <property type="evidence" value="ECO:0007669"/>
    <property type="project" value="InterPro"/>
</dbReference>
<gene>
    <name evidence="4" type="primary">PARPA_09493.1 scaffold 36791</name>
</gene>
<feature type="region of interest" description="Disordered" evidence="2">
    <location>
        <begin position="600"/>
        <end position="633"/>
    </location>
</feature>
<keyword evidence="1" id="KW-0862">Zinc</keyword>
<reference evidence="4 5" key="1">
    <citation type="submission" date="2014-09" db="EMBL/GenBank/DDBJ databases">
        <authorList>
            <person name="Ellenberger Sabrina"/>
        </authorList>
    </citation>
    <scope>NUCLEOTIDE SEQUENCE [LARGE SCALE GENOMIC DNA]</scope>
    <source>
        <strain evidence="4 5">CBS 412.66</strain>
    </source>
</reference>
<dbReference type="AlphaFoldDB" id="A0A0B7NCU1"/>
<proteinExistence type="predicted"/>
<keyword evidence="5" id="KW-1185">Reference proteome</keyword>